<evidence type="ECO:0000256" key="4">
    <source>
        <dbReference type="ARBA" id="ARBA00023136"/>
    </source>
</evidence>
<sequence>MESSKPGSTSLPGEGEVSSSVSLRILSPSFESNRGLSLDNLALSTTIRDVKKRLTPLVPGNPTPDQQRLIHRGKPLLDPNATLKDFLGPPFDIAHTLHLVLPPGPEASSNFNTNADGTLRYRNISSHVSSRATSNSPDPSTHTPGSTGISPEPTSLSTGAQVQGRIPNHQPQPGINISINPPLDAGQRPRDLRSTLEHIEQTRRQADGLNQAVDRARTLLNAHAVRMRIQNVNTQWVNNTNQPGQQPRPSPTPTVNLPGSTSTLPNPHQLWSNGAAQNLLIARIASQIISLELEIQRGNAPAIDNIVRIRGQLYAMLDARYRQPNLAISSEVEGLLLRLQNIYTRAYQIRQMEHLRQVPPVASYAGGAVQIVQSSGHYLATGPSGEQMILTPSGTPQPQISNIPFQNTQPSANDPAGGAVPNAEMQNIVRQAILNQPEARGGGNGNDNFAQNVRRFWLFLRLYFFCYLFTNSGTWERFFFVGMAAFIAFFSESTITRRFFEMVVEPVQRHLEGLIHGQPPAPSPQQRGDNNSQPEQPRIPAGGAEHGWRRIERAIALFLASLIPGVGERQVEVRNAAEEAARNAEQQAREEEERARNEAQNAENPNSNGLSEPSTTERSSNVDQNEQQQHA</sequence>
<feature type="compositionally biased region" description="Polar residues" evidence="5">
    <location>
        <begin position="253"/>
        <end position="267"/>
    </location>
</feature>
<evidence type="ECO:0000313" key="7">
    <source>
        <dbReference type="EMBL" id="KAH8699050.1"/>
    </source>
</evidence>
<dbReference type="InterPro" id="IPR029071">
    <property type="entry name" value="Ubiquitin-like_domsf"/>
</dbReference>
<reference evidence="7" key="1">
    <citation type="submission" date="2021-12" db="EMBL/GenBank/DDBJ databases">
        <title>Convergent genome expansion in fungi linked to evolution of root-endophyte symbiosis.</title>
        <authorList>
            <consortium name="DOE Joint Genome Institute"/>
            <person name="Ke Y.-H."/>
            <person name="Bonito G."/>
            <person name="Liao H.-L."/>
            <person name="Looney B."/>
            <person name="Rojas-Flechas A."/>
            <person name="Nash J."/>
            <person name="Hameed K."/>
            <person name="Schadt C."/>
            <person name="Martin F."/>
            <person name="Crous P.W."/>
            <person name="Miettinen O."/>
            <person name="Magnuson J.K."/>
            <person name="Labbe J."/>
            <person name="Jacobson D."/>
            <person name="Doktycz M.J."/>
            <person name="Veneault-Fourrey C."/>
            <person name="Kuo A."/>
            <person name="Mondo S."/>
            <person name="Calhoun S."/>
            <person name="Riley R."/>
            <person name="Ohm R."/>
            <person name="LaButti K."/>
            <person name="Andreopoulos B."/>
            <person name="Pangilinan J."/>
            <person name="Nolan M."/>
            <person name="Tritt A."/>
            <person name="Clum A."/>
            <person name="Lipzen A."/>
            <person name="Daum C."/>
            <person name="Barry K."/>
            <person name="Grigoriev I.V."/>
            <person name="Vilgalys R."/>
        </authorList>
    </citation>
    <scope>NUCLEOTIDE SEQUENCE</scope>
    <source>
        <strain evidence="7">PMI_201</strain>
    </source>
</reference>
<dbReference type="PANTHER" id="PTHR12943">
    <property type="entry name" value="HOMOCYSTEINE-RESPONSIVE ENDOPLASMIC RETICULUM-RESIDENT UNIQUITIN-LIKE DOMAIN HERPUD PROTEIN FAMILY MEMBER"/>
    <property type="match status" value="1"/>
</dbReference>
<evidence type="ECO:0000313" key="8">
    <source>
        <dbReference type="Proteomes" id="UP001201262"/>
    </source>
</evidence>
<evidence type="ECO:0000256" key="2">
    <source>
        <dbReference type="ARBA" id="ARBA00022692"/>
    </source>
</evidence>
<feature type="region of interest" description="Disordered" evidence="5">
    <location>
        <begin position="514"/>
        <end position="543"/>
    </location>
</feature>
<dbReference type="GO" id="GO:0030968">
    <property type="term" value="P:endoplasmic reticulum unfolded protein response"/>
    <property type="evidence" value="ECO:0007669"/>
    <property type="project" value="TreeGrafter"/>
</dbReference>
<dbReference type="RefSeq" id="XP_046073514.1">
    <property type="nucleotide sequence ID" value="XM_046212604.1"/>
</dbReference>
<dbReference type="Proteomes" id="UP001201262">
    <property type="component" value="Unassembled WGS sequence"/>
</dbReference>
<feature type="compositionally biased region" description="Basic and acidic residues" evidence="5">
    <location>
        <begin position="577"/>
        <end position="597"/>
    </location>
</feature>
<gene>
    <name evidence="7" type="ORF">BGW36DRAFT_318805</name>
</gene>
<dbReference type="EMBL" id="JAJTJA010000005">
    <property type="protein sequence ID" value="KAH8699050.1"/>
    <property type="molecule type" value="Genomic_DNA"/>
</dbReference>
<feature type="region of interest" description="Disordered" evidence="5">
    <location>
        <begin position="577"/>
        <end position="631"/>
    </location>
</feature>
<evidence type="ECO:0000256" key="1">
    <source>
        <dbReference type="ARBA" id="ARBA00004370"/>
    </source>
</evidence>
<feature type="region of interest" description="Disordered" evidence="5">
    <location>
        <begin position="235"/>
        <end position="267"/>
    </location>
</feature>
<name>A0AAD4KRX9_9EURO</name>
<protein>
    <recommendedName>
        <fullName evidence="6">Ubiquitin-like domain-containing protein</fullName>
    </recommendedName>
</protein>
<keyword evidence="3" id="KW-1133">Transmembrane helix</keyword>
<keyword evidence="4" id="KW-0472">Membrane</keyword>
<evidence type="ECO:0000256" key="3">
    <source>
        <dbReference type="ARBA" id="ARBA00022989"/>
    </source>
</evidence>
<organism evidence="7 8">
    <name type="scientific">Talaromyces proteolyticus</name>
    <dbReference type="NCBI Taxonomy" id="1131652"/>
    <lineage>
        <taxon>Eukaryota</taxon>
        <taxon>Fungi</taxon>
        <taxon>Dikarya</taxon>
        <taxon>Ascomycota</taxon>
        <taxon>Pezizomycotina</taxon>
        <taxon>Eurotiomycetes</taxon>
        <taxon>Eurotiomycetidae</taxon>
        <taxon>Eurotiales</taxon>
        <taxon>Trichocomaceae</taxon>
        <taxon>Talaromyces</taxon>
        <taxon>Talaromyces sect. Bacilispori</taxon>
    </lineage>
</organism>
<proteinExistence type="predicted"/>
<evidence type="ECO:0000256" key="5">
    <source>
        <dbReference type="SAM" id="MobiDB-lite"/>
    </source>
</evidence>
<dbReference type="AlphaFoldDB" id="A0AAD4KRX9"/>
<dbReference type="GeneID" id="70242891"/>
<comment type="subcellular location">
    <subcellularLocation>
        <location evidence="1">Membrane</location>
    </subcellularLocation>
</comment>
<dbReference type="Gene3D" id="3.10.20.90">
    <property type="entry name" value="Phosphatidylinositol 3-kinase Catalytic Subunit, Chain A, domain 1"/>
    <property type="match status" value="1"/>
</dbReference>
<feature type="compositionally biased region" description="Polar residues" evidence="5">
    <location>
        <begin position="127"/>
        <end position="161"/>
    </location>
</feature>
<dbReference type="InterPro" id="IPR039751">
    <property type="entry name" value="HERPUD1/2"/>
</dbReference>
<comment type="caution">
    <text evidence="7">The sequence shown here is derived from an EMBL/GenBank/DDBJ whole genome shotgun (WGS) entry which is preliminary data.</text>
</comment>
<keyword evidence="2" id="KW-0812">Transmembrane</keyword>
<dbReference type="PROSITE" id="PS50053">
    <property type="entry name" value="UBIQUITIN_2"/>
    <property type="match status" value="1"/>
</dbReference>
<feature type="region of interest" description="Disordered" evidence="5">
    <location>
        <begin position="127"/>
        <end position="189"/>
    </location>
</feature>
<keyword evidence="8" id="KW-1185">Reference proteome</keyword>
<feature type="compositionally biased region" description="Polar residues" evidence="5">
    <location>
        <begin position="524"/>
        <end position="535"/>
    </location>
</feature>
<dbReference type="SUPFAM" id="SSF54236">
    <property type="entry name" value="Ubiquitin-like"/>
    <property type="match status" value="1"/>
</dbReference>
<dbReference type="PANTHER" id="PTHR12943:SF27">
    <property type="entry name" value="HOMOCYSTEINE-INDUCED ENDOPLASMIC RETICULUM PROTEIN, ISOFORM A"/>
    <property type="match status" value="1"/>
</dbReference>
<accession>A0AAD4KRX9</accession>
<feature type="compositionally biased region" description="Polar residues" evidence="5">
    <location>
        <begin position="605"/>
        <end position="631"/>
    </location>
</feature>
<feature type="compositionally biased region" description="Polar residues" evidence="5">
    <location>
        <begin position="169"/>
        <end position="179"/>
    </location>
</feature>
<dbReference type="InterPro" id="IPR000626">
    <property type="entry name" value="Ubiquitin-like_dom"/>
</dbReference>
<feature type="domain" description="Ubiquitin-like" evidence="6">
    <location>
        <begin position="19"/>
        <end position="86"/>
    </location>
</feature>
<evidence type="ECO:0000259" key="6">
    <source>
        <dbReference type="PROSITE" id="PS50053"/>
    </source>
</evidence>
<dbReference type="GO" id="GO:0016020">
    <property type="term" value="C:membrane"/>
    <property type="evidence" value="ECO:0007669"/>
    <property type="project" value="UniProtKB-SubCell"/>
</dbReference>